<dbReference type="SUPFAM" id="SSF51269">
    <property type="entry name" value="AFP III-like domain"/>
    <property type="match status" value="1"/>
</dbReference>
<evidence type="ECO:0000313" key="3">
    <source>
        <dbReference type="Proteomes" id="UP000078543"/>
    </source>
</evidence>
<dbReference type="RefSeq" id="WP_068498017.1">
    <property type="nucleotide sequence ID" value="NZ_LWQU01000104.1"/>
</dbReference>
<dbReference type="InterPro" id="IPR013785">
    <property type="entry name" value="Aldolase_TIM"/>
</dbReference>
<dbReference type="CDD" id="cd11615">
    <property type="entry name" value="SAF_NeuB_like"/>
    <property type="match status" value="1"/>
</dbReference>
<dbReference type="InterPro" id="IPR020007">
    <property type="entry name" value="NeuB/NeuA"/>
</dbReference>
<sequence length="356" mass="37401">MAVTIIAEAGVNHDGKLEQALALVDAAAEAGADIVKFQTFRATEIAAIDAPKADYQKRTTGTVESQFEMLRRLELSDEAHHVLRRRCAARGIEFLSTPFDLPSLRFLTRELGLPRLKLPSGEITNAPLLHAAAATGVPVILSTGMCTLADVEDALGVLAHGYLGLGDPSSSAFAAAFASAAGRAALAANVTLLHCTTEYPAPPAEVNLRAMGTLSRAFGLPVGFSDHTEGLEAAVAATALGAVVIEKHMTLDRSLPGPDHKASLEPAALAQMVRSIRAVETMLGEADKRPTAAESRNMMVARKSLVATGDIAAGDPFTVANLGVKRPGDGLSPARYWELLGRPAGRAYRAGERIEP</sequence>
<reference evidence="2 3" key="1">
    <citation type="submission" date="2016-04" db="EMBL/GenBank/DDBJ databases">
        <title>Draft genome sequence of freshwater magnetotactic bacteria Magnetospirillum marisnigri SP-1 and Magnetospirillum moscoviense BB-1.</title>
        <authorList>
            <person name="Koziaeva V."/>
            <person name="Dziuba M.V."/>
            <person name="Ivanov T.M."/>
            <person name="Kuznetsov B."/>
            <person name="Grouzdev D.S."/>
        </authorList>
    </citation>
    <scope>NUCLEOTIDE SEQUENCE [LARGE SCALE GENOMIC DNA]</scope>
    <source>
        <strain evidence="2 3">BB-1</strain>
    </source>
</reference>
<dbReference type="STRING" id="1437059.A6A05_00120"/>
<name>A0A178MW04_9PROT</name>
<dbReference type="PROSITE" id="PS50844">
    <property type="entry name" value="AFP_LIKE"/>
    <property type="match status" value="1"/>
</dbReference>
<accession>A0A178MW04</accession>
<feature type="domain" description="AFP-like" evidence="1">
    <location>
        <begin position="304"/>
        <end position="356"/>
    </location>
</feature>
<dbReference type="OrthoDB" id="9781701at2"/>
<organism evidence="2 3">
    <name type="scientific">Magnetospirillum moscoviense</name>
    <dbReference type="NCBI Taxonomy" id="1437059"/>
    <lineage>
        <taxon>Bacteria</taxon>
        <taxon>Pseudomonadati</taxon>
        <taxon>Pseudomonadota</taxon>
        <taxon>Alphaproteobacteria</taxon>
        <taxon>Rhodospirillales</taxon>
        <taxon>Rhodospirillaceae</taxon>
        <taxon>Magnetospirillum</taxon>
    </lineage>
</organism>
<dbReference type="InterPro" id="IPR051690">
    <property type="entry name" value="PseI-like"/>
</dbReference>
<dbReference type="InterPro" id="IPR013132">
    <property type="entry name" value="PseI/NeuA/B-like_N"/>
</dbReference>
<gene>
    <name evidence="2" type="ORF">A6A05_00120</name>
</gene>
<keyword evidence="3" id="KW-1185">Reference proteome</keyword>
<comment type="caution">
    <text evidence="2">The sequence shown here is derived from an EMBL/GenBank/DDBJ whole genome shotgun (WGS) entry which is preliminary data.</text>
</comment>
<dbReference type="Gene3D" id="3.90.1210.10">
    <property type="entry name" value="Antifreeze-like/N-acetylneuraminic acid synthase C-terminal domain"/>
    <property type="match status" value="1"/>
</dbReference>
<dbReference type="PANTHER" id="PTHR42966">
    <property type="entry name" value="N-ACETYLNEURAMINATE SYNTHASE"/>
    <property type="match status" value="1"/>
</dbReference>
<dbReference type="EMBL" id="LWQU01000104">
    <property type="protein sequence ID" value="OAN55000.1"/>
    <property type="molecule type" value="Genomic_DNA"/>
</dbReference>
<dbReference type="InterPro" id="IPR057736">
    <property type="entry name" value="SAF_PseI/NeuA/NeuB"/>
</dbReference>
<evidence type="ECO:0000313" key="2">
    <source>
        <dbReference type="EMBL" id="OAN55000.1"/>
    </source>
</evidence>
<dbReference type="Gene3D" id="3.20.20.70">
    <property type="entry name" value="Aldolase class I"/>
    <property type="match status" value="1"/>
</dbReference>
<dbReference type="Proteomes" id="UP000078543">
    <property type="component" value="Unassembled WGS sequence"/>
</dbReference>
<proteinExistence type="predicted"/>
<protein>
    <submittedName>
        <fullName evidence="2">N-acetylneuraminate synthase</fullName>
    </submittedName>
</protein>
<dbReference type="NCBIfam" id="TIGR03569">
    <property type="entry name" value="NeuB_NnaB"/>
    <property type="match status" value="1"/>
</dbReference>
<dbReference type="InterPro" id="IPR013974">
    <property type="entry name" value="SAF"/>
</dbReference>
<dbReference type="AlphaFoldDB" id="A0A178MW04"/>
<dbReference type="PANTHER" id="PTHR42966:SF1">
    <property type="entry name" value="SIALIC ACID SYNTHASE"/>
    <property type="match status" value="1"/>
</dbReference>
<evidence type="ECO:0000259" key="1">
    <source>
        <dbReference type="PROSITE" id="PS50844"/>
    </source>
</evidence>
<dbReference type="GO" id="GO:0016051">
    <property type="term" value="P:carbohydrate biosynthetic process"/>
    <property type="evidence" value="ECO:0007669"/>
    <property type="project" value="InterPro"/>
</dbReference>
<dbReference type="Pfam" id="PF03102">
    <property type="entry name" value="NeuB"/>
    <property type="match status" value="1"/>
</dbReference>
<dbReference type="Pfam" id="PF08666">
    <property type="entry name" value="SAF"/>
    <property type="match status" value="1"/>
</dbReference>
<dbReference type="GO" id="GO:0047444">
    <property type="term" value="F:N-acylneuraminate-9-phosphate synthase activity"/>
    <property type="evidence" value="ECO:0007669"/>
    <property type="project" value="TreeGrafter"/>
</dbReference>
<dbReference type="InterPro" id="IPR036732">
    <property type="entry name" value="AFP_Neu5c_C_sf"/>
</dbReference>
<dbReference type="InterPro" id="IPR006190">
    <property type="entry name" value="SAF_AFP_Neu5Ac"/>
</dbReference>
<dbReference type="SUPFAM" id="SSF51569">
    <property type="entry name" value="Aldolase"/>
    <property type="match status" value="1"/>
</dbReference>